<feature type="binding site" evidence="2">
    <location>
        <position position="162"/>
    </location>
    <ligand>
        <name>Fe cation</name>
        <dbReference type="ChEBI" id="CHEBI:24875"/>
    </ligand>
</feature>
<comment type="function">
    <text evidence="2">Removes the formyl group from the N-terminal Met of newly synthesized proteins. Requires at least a dipeptide for an efficient rate of reaction. N-terminal L-methionine is a prerequisite for activity but the enzyme has broad specificity at other positions.</text>
</comment>
<dbReference type="STRING" id="862908.BMS_3417"/>
<dbReference type="InterPro" id="IPR036821">
    <property type="entry name" value="Peptide_deformylase_sf"/>
</dbReference>
<dbReference type="RefSeq" id="WP_014245929.1">
    <property type="nucleotide sequence ID" value="NC_016620.1"/>
</dbReference>
<dbReference type="HAMAP" id="MF_00163">
    <property type="entry name" value="Pep_deformylase"/>
    <property type="match status" value="1"/>
</dbReference>
<feature type="binding site" evidence="2">
    <location>
        <position position="120"/>
    </location>
    <ligand>
        <name>Fe cation</name>
        <dbReference type="ChEBI" id="CHEBI:24875"/>
    </ligand>
</feature>
<evidence type="ECO:0000313" key="3">
    <source>
        <dbReference type="EMBL" id="CBW28160.1"/>
    </source>
</evidence>
<dbReference type="HOGENOM" id="CLU_061901_2_0_7"/>
<dbReference type="GO" id="GO:0046872">
    <property type="term" value="F:metal ion binding"/>
    <property type="evidence" value="ECO:0007669"/>
    <property type="project" value="UniProtKB-KW"/>
</dbReference>
<dbReference type="Pfam" id="PF01327">
    <property type="entry name" value="Pep_deformylase"/>
    <property type="match status" value="1"/>
</dbReference>
<evidence type="ECO:0000256" key="2">
    <source>
        <dbReference type="HAMAP-Rule" id="MF_00163"/>
    </source>
</evidence>
<keyword evidence="2" id="KW-0408">Iron</keyword>
<dbReference type="NCBIfam" id="NF001159">
    <property type="entry name" value="PRK00150.1-3"/>
    <property type="match status" value="1"/>
</dbReference>
<dbReference type="CDD" id="cd00487">
    <property type="entry name" value="Pep_deformylase"/>
    <property type="match status" value="1"/>
</dbReference>
<dbReference type="PANTHER" id="PTHR10458:SF22">
    <property type="entry name" value="PEPTIDE DEFORMYLASE"/>
    <property type="match status" value="1"/>
</dbReference>
<protein>
    <recommendedName>
        <fullName evidence="2">Peptide deformylase</fullName>
        <shortName evidence="2">PDF</shortName>
        <ecNumber evidence="2">3.5.1.88</ecNumber>
    </recommendedName>
    <alternativeName>
        <fullName evidence="2">Polypeptide deformylase</fullName>
    </alternativeName>
</protein>
<dbReference type="AlphaFoldDB" id="E1X190"/>
<keyword evidence="2" id="KW-0648">Protein biosynthesis</keyword>
<evidence type="ECO:0000313" key="4">
    <source>
        <dbReference type="Proteomes" id="UP000008963"/>
    </source>
</evidence>
<dbReference type="PIRSF" id="PIRSF004749">
    <property type="entry name" value="Pep_def"/>
    <property type="match status" value="1"/>
</dbReference>
<dbReference type="SUPFAM" id="SSF56420">
    <property type="entry name" value="Peptide deformylase"/>
    <property type="match status" value="1"/>
</dbReference>
<comment type="catalytic activity">
    <reaction evidence="2">
        <text>N-terminal N-formyl-L-methionyl-[peptide] + H2O = N-terminal L-methionyl-[peptide] + formate</text>
        <dbReference type="Rhea" id="RHEA:24420"/>
        <dbReference type="Rhea" id="RHEA-COMP:10639"/>
        <dbReference type="Rhea" id="RHEA-COMP:10640"/>
        <dbReference type="ChEBI" id="CHEBI:15377"/>
        <dbReference type="ChEBI" id="CHEBI:15740"/>
        <dbReference type="ChEBI" id="CHEBI:49298"/>
        <dbReference type="ChEBI" id="CHEBI:64731"/>
        <dbReference type="EC" id="3.5.1.88"/>
    </reaction>
</comment>
<comment type="cofactor">
    <cofactor evidence="2">
        <name>Fe(2+)</name>
        <dbReference type="ChEBI" id="CHEBI:29033"/>
    </cofactor>
    <text evidence="2">Binds 1 Fe(2+) ion.</text>
</comment>
<dbReference type="KEGG" id="bmx:BMS_3417"/>
<dbReference type="OrthoDB" id="9804313at2"/>
<proteinExistence type="inferred from homology"/>
<dbReference type="GO" id="GO:0006412">
    <property type="term" value="P:translation"/>
    <property type="evidence" value="ECO:0007669"/>
    <property type="project" value="UniProtKB-UniRule"/>
</dbReference>
<dbReference type="PATRIC" id="fig|862908.3.peg.3270"/>
<keyword evidence="4" id="KW-1185">Reference proteome</keyword>
<dbReference type="Proteomes" id="UP000008963">
    <property type="component" value="Chromosome"/>
</dbReference>
<dbReference type="PANTHER" id="PTHR10458">
    <property type="entry name" value="PEPTIDE DEFORMYLASE"/>
    <property type="match status" value="1"/>
</dbReference>
<dbReference type="EC" id="3.5.1.88" evidence="2"/>
<comment type="similarity">
    <text evidence="1 2">Belongs to the polypeptide deformylase family.</text>
</comment>
<keyword evidence="2" id="KW-0378">Hydrolase</keyword>
<dbReference type="eggNOG" id="COG0242">
    <property type="taxonomic scope" value="Bacteria"/>
</dbReference>
<evidence type="ECO:0000256" key="1">
    <source>
        <dbReference type="ARBA" id="ARBA00010759"/>
    </source>
</evidence>
<dbReference type="EMBL" id="FQ312005">
    <property type="protein sequence ID" value="CBW28160.1"/>
    <property type="molecule type" value="Genomic_DNA"/>
</dbReference>
<dbReference type="GO" id="GO:0042586">
    <property type="term" value="F:peptide deformylase activity"/>
    <property type="evidence" value="ECO:0007669"/>
    <property type="project" value="UniProtKB-UniRule"/>
</dbReference>
<dbReference type="NCBIfam" id="TIGR00079">
    <property type="entry name" value="pept_deformyl"/>
    <property type="match status" value="1"/>
</dbReference>
<feature type="active site" evidence="2">
    <location>
        <position position="163"/>
    </location>
</feature>
<sequence>MENSSFLENYKLEGELLQIFTYPAPVLKKVAEPVTEFDDDLRALCKDMLFTMYHAPGIGLAAPQIGKSIRLFVMDIDYDREEVTRADGSSEHVLSNFNPMIFINPVISNKHGEILYEEGCLSVPGIYEEVKRAKTITVDYQDMWGEKHSIDADELLSICLQHENDHLEGIVFLERLSMLKQNLLKKKFLKQKKKKGL</sequence>
<name>E1X190_HALMS</name>
<reference evidence="4" key="1">
    <citation type="journal article" date="2013" name="ISME J.">
        <title>A small predatory core genome in the divergent marine Bacteriovorax marinus SJ and the terrestrial Bdellovibrio bacteriovorus.</title>
        <authorList>
            <person name="Crossman L.C."/>
            <person name="Chen H."/>
            <person name="Cerdeno-Tarraga A.M."/>
            <person name="Brooks K."/>
            <person name="Quail M.A."/>
            <person name="Pineiro S.A."/>
            <person name="Hobley L."/>
            <person name="Sockett R.E."/>
            <person name="Bentley S.D."/>
            <person name="Parkhill J."/>
            <person name="Williams H.N."/>
            <person name="Stine O.C."/>
        </authorList>
    </citation>
    <scope>NUCLEOTIDE SEQUENCE [LARGE SCALE GENOMIC DNA]</scope>
    <source>
        <strain evidence="4">ATCC BAA-682 / DSM 15412 / SJ</strain>
    </source>
</reference>
<feature type="binding site" evidence="2">
    <location>
        <position position="166"/>
    </location>
    <ligand>
        <name>Fe cation</name>
        <dbReference type="ChEBI" id="CHEBI:24875"/>
    </ligand>
</feature>
<gene>
    <name evidence="2 3" type="primary">def</name>
    <name evidence="3" type="ordered locus">BMS_3417</name>
</gene>
<dbReference type="InterPro" id="IPR023635">
    <property type="entry name" value="Peptide_deformylase"/>
</dbReference>
<accession>E1X190</accession>
<dbReference type="Gene3D" id="3.90.45.10">
    <property type="entry name" value="Peptide deformylase"/>
    <property type="match status" value="1"/>
</dbReference>
<keyword evidence="2" id="KW-0479">Metal-binding</keyword>
<dbReference type="PRINTS" id="PR01576">
    <property type="entry name" value="PDEFORMYLASE"/>
</dbReference>
<organism evidence="3 4">
    <name type="scientific">Halobacteriovorax marinus (strain ATCC BAA-682 / DSM 15412 / SJ)</name>
    <name type="common">Bacteriovorax marinus</name>
    <dbReference type="NCBI Taxonomy" id="862908"/>
    <lineage>
        <taxon>Bacteria</taxon>
        <taxon>Pseudomonadati</taxon>
        <taxon>Bdellovibrionota</taxon>
        <taxon>Bacteriovoracia</taxon>
        <taxon>Bacteriovoracales</taxon>
        <taxon>Halobacteriovoraceae</taxon>
        <taxon>Halobacteriovorax</taxon>
    </lineage>
</organism>